<organism evidence="3 4">
    <name type="scientific">Pyrolobus fumarii (strain DSM 11204 / 1A)</name>
    <dbReference type="NCBI Taxonomy" id="694429"/>
    <lineage>
        <taxon>Archaea</taxon>
        <taxon>Thermoproteota</taxon>
        <taxon>Thermoprotei</taxon>
        <taxon>Desulfurococcales</taxon>
        <taxon>Pyrodictiaceae</taxon>
        <taxon>Pyrolobus</taxon>
    </lineage>
</organism>
<sequence length="144" mass="16530">MPVYLKHRGVWLRVKEVYAIVSTGRRKRRGKQRSTSTSSSSGMLVAESVERVPLNGMKYKVEIPIASTRVTRFAAQLVLRVPHVTVVIEPRGDDYVAIVYARSRKELQEYKNLVEKIAREVGVAREEEEVEEEVEEVEEEAEEE</sequence>
<accession>G0EC57</accession>
<feature type="region of interest" description="Disordered" evidence="2">
    <location>
        <begin position="25"/>
        <end position="44"/>
    </location>
</feature>
<keyword evidence="4" id="KW-1185">Reference proteome</keyword>
<feature type="coiled-coil region" evidence="1">
    <location>
        <begin position="100"/>
        <end position="144"/>
    </location>
</feature>
<evidence type="ECO:0000313" key="4">
    <source>
        <dbReference type="Proteomes" id="UP000001037"/>
    </source>
</evidence>
<evidence type="ECO:0000256" key="2">
    <source>
        <dbReference type="SAM" id="MobiDB-lite"/>
    </source>
</evidence>
<feature type="compositionally biased region" description="Low complexity" evidence="2">
    <location>
        <begin position="33"/>
        <end position="42"/>
    </location>
</feature>
<name>G0EC57_PYRF1</name>
<reference evidence="3 4" key="1">
    <citation type="journal article" date="2011" name="Stand. Genomic Sci.">
        <title>Complete genome sequence of the hyperthermophilic chemolithoautotroph Pyrolobus fumarii type strain (1A).</title>
        <authorList>
            <person name="Anderson I."/>
            <person name="Goker M."/>
            <person name="Nolan M."/>
            <person name="Lucas S."/>
            <person name="Hammon N."/>
            <person name="Deshpande S."/>
            <person name="Cheng J.F."/>
            <person name="Tapia R."/>
            <person name="Han C."/>
            <person name="Goodwin L."/>
            <person name="Pitluck S."/>
            <person name="Huntemann M."/>
            <person name="Liolios K."/>
            <person name="Ivanova N."/>
            <person name="Pagani I."/>
            <person name="Mavromatis K."/>
            <person name="Ovchinikova G."/>
            <person name="Pati A."/>
            <person name="Chen A."/>
            <person name="Palaniappan K."/>
            <person name="Land M."/>
            <person name="Hauser L."/>
            <person name="Brambilla E.M."/>
            <person name="Huber H."/>
            <person name="Yasawong M."/>
            <person name="Rohde M."/>
            <person name="Spring S."/>
            <person name="Abt B."/>
            <person name="Sikorski J."/>
            <person name="Wirth R."/>
            <person name="Detter J.C."/>
            <person name="Woyke T."/>
            <person name="Bristow J."/>
            <person name="Eisen J.A."/>
            <person name="Markowitz V."/>
            <person name="Hugenholtz P."/>
            <person name="Kyrpides N.C."/>
            <person name="Klenk H.P."/>
            <person name="Lapidus A."/>
        </authorList>
    </citation>
    <scope>NUCLEOTIDE SEQUENCE [LARGE SCALE GENOMIC DNA]</scope>
    <source>
        <strain evidence="4">DSM 11204 / 1A</strain>
    </source>
</reference>
<dbReference type="Proteomes" id="UP000001037">
    <property type="component" value="Chromosome"/>
</dbReference>
<dbReference type="EMBL" id="CP002838">
    <property type="protein sequence ID" value="AEM39427.1"/>
    <property type="molecule type" value="Genomic_DNA"/>
</dbReference>
<evidence type="ECO:0000313" key="3">
    <source>
        <dbReference type="EMBL" id="AEM39427.1"/>
    </source>
</evidence>
<keyword evidence="1" id="KW-0175">Coiled coil</keyword>
<protein>
    <submittedName>
        <fullName evidence="3">Uncharacterized protein</fullName>
    </submittedName>
</protein>
<dbReference type="eggNOG" id="arCOG08860">
    <property type="taxonomic scope" value="Archaea"/>
</dbReference>
<gene>
    <name evidence="3" type="ordered locus">Pyrfu_1570</name>
</gene>
<evidence type="ECO:0000256" key="1">
    <source>
        <dbReference type="SAM" id="Coils"/>
    </source>
</evidence>
<dbReference type="STRING" id="694429.Pyrfu_1570"/>
<dbReference type="InParanoid" id="G0EC57"/>
<dbReference type="KEGG" id="pfm:Pyrfu_1570"/>
<proteinExistence type="predicted"/>
<dbReference type="AlphaFoldDB" id="G0EC57"/>
<dbReference type="HOGENOM" id="CLU_1792200_0_0_2"/>